<evidence type="ECO:0000313" key="6">
    <source>
        <dbReference type="Proteomes" id="UP000799779"/>
    </source>
</evidence>
<gene>
    <name evidence="5" type="ORF">P154DRAFT_558871</name>
</gene>
<organism evidence="5 6">
    <name type="scientific">Amniculicola lignicola CBS 123094</name>
    <dbReference type="NCBI Taxonomy" id="1392246"/>
    <lineage>
        <taxon>Eukaryota</taxon>
        <taxon>Fungi</taxon>
        <taxon>Dikarya</taxon>
        <taxon>Ascomycota</taxon>
        <taxon>Pezizomycotina</taxon>
        <taxon>Dothideomycetes</taxon>
        <taxon>Pleosporomycetidae</taxon>
        <taxon>Pleosporales</taxon>
        <taxon>Amniculicolaceae</taxon>
        <taxon>Amniculicola</taxon>
    </lineage>
</organism>
<dbReference type="PANTHER" id="PTHR33365:SF11">
    <property type="entry name" value="TAT PATHWAY SIGNAL SEQUENCE"/>
    <property type="match status" value="1"/>
</dbReference>
<keyword evidence="2" id="KW-0560">Oxidoreductase</keyword>
<dbReference type="Proteomes" id="UP000799779">
    <property type="component" value="Unassembled WGS sequence"/>
</dbReference>
<dbReference type="GO" id="GO:0016491">
    <property type="term" value="F:oxidoreductase activity"/>
    <property type="evidence" value="ECO:0007669"/>
    <property type="project" value="UniProtKB-KW"/>
</dbReference>
<evidence type="ECO:0000256" key="4">
    <source>
        <dbReference type="SAM" id="MobiDB-lite"/>
    </source>
</evidence>
<feature type="compositionally biased region" description="Basic and acidic residues" evidence="4">
    <location>
        <begin position="1"/>
        <end position="18"/>
    </location>
</feature>
<accession>A0A6A5X2C5</accession>
<feature type="compositionally biased region" description="Acidic residues" evidence="4">
    <location>
        <begin position="19"/>
        <end position="35"/>
    </location>
</feature>
<proteinExistence type="inferred from homology"/>
<evidence type="ECO:0000313" key="5">
    <source>
        <dbReference type="EMBL" id="KAF2006925.1"/>
    </source>
</evidence>
<dbReference type="EMBL" id="ML977558">
    <property type="protein sequence ID" value="KAF2006925.1"/>
    <property type="molecule type" value="Genomic_DNA"/>
</dbReference>
<dbReference type="AlphaFoldDB" id="A0A6A5X2C5"/>
<name>A0A6A5X2C5_9PLEO</name>
<protein>
    <submittedName>
        <fullName evidence="5">Uncharacterized protein</fullName>
    </submittedName>
</protein>
<keyword evidence="6" id="KW-1185">Reference proteome</keyword>
<comment type="similarity">
    <text evidence="3">Belongs to the ustYa family.</text>
</comment>
<evidence type="ECO:0000256" key="1">
    <source>
        <dbReference type="ARBA" id="ARBA00004685"/>
    </source>
</evidence>
<evidence type="ECO:0000256" key="3">
    <source>
        <dbReference type="ARBA" id="ARBA00035112"/>
    </source>
</evidence>
<sequence>MKDEQKYDSLRTVEKRHEDDDDESTTELGDGEWEHEEAGIQHGGRRRGFWARVEGLRWMIDTALLLVIFGLLAEKLWEKDDDRRRHRYELTGDLTGFAPTFSQQIVTFKPDPVFAPDNITEFWSNETQNAWLSIVPKGLGYIQIKNPKSYDNLPHPIHDYPSQTVYTTSMTHQLHCLYTMLDAHNKLSTHYESPLLSNPISMPWHINHCYEYLRQAIMCAGDVALEGASTTFPDKEGGEDRGGSDGWDAKHVCKDYSQVINYLEKETINQQKWINSEGKGGR</sequence>
<dbReference type="Pfam" id="PF11807">
    <property type="entry name" value="UstYa"/>
    <property type="match status" value="1"/>
</dbReference>
<dbReference type="OrthoDB" id="3687641at2759"/>
<reference evidence="5" key="1">
    <citation type="journal article" date="2020" name="Stud. Mycol.">
        <title>101 Dothideomycetes genomes: a test case for predicting lifestyles and emergence of pathogens.</title>
        <authorList>
            <person name="Haridas S."/>
            <person name="Albert R."/>
            <person name="Binder M."/>
            <person name="Bloem J."/>
            <person name="Labutti K."/>
            <person name="Salamov A."/>
            <person name="Andreopoulos B."/>
            <person name="Baker S."/>
            <person name="Barry K."/>
            <person name="Bills G."/>
            <person name="Bluhm B."/>
            <person name="Cannon C."/>
            <person name="Castanera R."/>
            <person name="Culley D."/>
            <person name="Daum C."/>
            <person name="Ezra D."/>
            <person name="Gonzalez J."/>
            <person name="Henrissat B."/>
            <person name="Kuo A."/>
            <person name="Liang C."/>
            <person name="Lipzen A."/>
            <person name="Lutzoni F."/>
            <person name="Magnuson J."/>
            <person name="Mondo S."/>
            <person name="Nolan M."/>
            <person name="Ohm R."/>
            <person name="Pangilinan J."/>
            <person name="Park H.-J."/>
            <person name="Ramirez L."/>
            <person name="Alfaro M."/>
            <person name="Sun H."/>
            <person name="Tritt A."/>
            <person name="Yoshinaga Y."/>
            <person name="Zwiers L.-H."/>
            <person name="Turgeon B."/>
            <person name="Goodwin S."/>
            <person name="Spatafora J."/>
            <person name="Crous P."/>
            <person name="Grigoriev I."/>
        </authorList>
    </citation>
    <scope>NUCLEOTIDE SEQUENCE</scope>
    <source>
        <strain evidence="5">CBS 123094</strain>
    </source>
</reference>
<evidence type="ECO:0000256" key="2">
    <source>
        <dbReference type="ARBA" id="ARBA00023002"/>
    </source>
</evidence>
<comment type="pathway">
    <text evidence="1">Mycotoxin biosynthesis.</text>
</comment>
<dbReference type="GO" id="GO:0043386">
    <property type="term" value="P:mycotoxin biosynthetic process"/>
    <property type="evidence" value="ECO:0007669"/>
    <property type="project" value="InterPro"/>
</dbReference>
<dbReference type="InterPro" id="IPR021765">
    <property type="entry name" value="UstYa-like"/>
</dbReference>
<feature type="region of interest" description="Disordered" evidence="4">
    <location>
        <begin position="1"/>
        <end position="39"/>
    </location>
</feature>
<dbReference type="PANTHER" id="PTHR33365">
    <property type="entry name" value="YALI0B05434P"/>
    <property type="match status" value="1"/>
</dbReference>